<dbReference type="OrthoDB" id="9791615at2"/>
<keyword evidence="2" id="KW-0238">DNA-binding</keyword>
<dbReference type="AlphaFoldDB" id="A0A3P3W2X9"/>
<evidence type="ECO:0000256" key="1">
    <source>
        <dbReference type="ARBA" id="ARBA00023015"/>
    </source>
</evidence>
<comment type="caution">
    <text evidence="5">The sequence shown here is derived from an EMBL/GenBank/DDBJ whole genome shotgun (WGS) entry which is preliminary data.</text>
</comment>
<feature type="domain" description="HTH araC/xylS-type" evidence="4">
    <location>
        <begin position="196"/>
        <end position="295"/>
    </location>
</feature>
<accession>A0A3P3W2X9</accession>
<keyword evidence="6" id="KW-1185">Reference proteome</keyword>
<organism evidence="5 6">
    <name type="scientific">Paenimyroides tangerinum</name>
    <dbReference type="NCBI Taxonomy" id="2488728"/>
    <lineage>
        <taxon>Bacteria</taxon>
        <taxon>Pseudomonadati</taxon>
        <taxon>Bacteroidota</taxon>
        <taxon>Flavobacteriia</taxon>
        <taxon>Flavobacteriales</taxon>
        <taxon>Flavobacteriaceae</taxon>
        <taxon>Paenimyroides</taxon>
    </lineage>
</organism>
<dbReference type="GO" id="GO:0043565">
    <property type="term" value="F:sequence-specific DNA binding"/>
    <property type="evidence" value="ECO:0007669"/>
    <property type="project" value="InterPro"/>
</dbReference>
<reference evidence="5 6" key="1">
    <citation type="submission" date="2018-11" db="EMBL/GenBank/DDBJ databases">
        <title>Flavobacterium sp. nov., YIM 102701-2 draft genome.</title>
        <authorList>
            <person name="Li G."/>
            <person name="Jiang Y."/>
        </authorList>
    </citation>
    <scope>NUCLEOTIDE SEQUENCE [LARGE SCALE GENOMIC DNA]</scope>
    <source>
        <strain evidence="5 6">YIM 102701-2</strain>
    </source>
</reference>
<dbReference type="GO" id="GO:0003700">
    <property type="term" value="F:DNA-binding transcription factor activity"/>
    <property type="evidence" value="ECO:0007669"/>
    <property type="project" value="InterPro"/>
</dbReference>
<dbReference type="PANTHER" id="PTHR43280:SF2">
    <property type="entry name" value="HTH-TYPE TRANSCRIPTIONAL REGULATOR EXSA"/>
    <property type="match status" value="1"/>
</dbReference>
<name>A0A3P3W2X9_9FLAO</name>
<evidence type="ECO:0000256" key="3">
    <source>
        <dbReference type="ARBA" id="ARBA00023163"/>
    </source>
</evidence>
<proteinExistence type="predicted"/>
<evidence type="ECO:0000313" key="5">
    <source>
        <dbReference type="EMBL" id="RRJ89425.1"/>
    </source>
</evidence>
<dbReference type="InterPro" id="IPR009057">
    <property type="entry name" value="Homeodomain-like_sf"/>
</dbReference>
<protein>
    <submittedName>
        <fullName evidence="5">AraC family transcriptional regulator</fullName>
    </submittedName>
</protein>
<dbReference type="RefSeq" id="WP_125019596.1">
    <property type="nucleotide sequence ID" value="NZ_RQVQ01000028.1"/>
</dbReference>
<dbReference type="Pfam" id="PF12833">
    <property type="entry name" value="HTH_18"/>
    <property type="match status" value="1"/>
</dbReference>
<evidence type="ECO:0000256" key="2">
    <source>
        <dbReference type="ARBA" id="ARBA00023125"/>
    </source>
</evidence>
<sequence>MKELIVSKKRWNYLIEALIDLGNGKLDQQVFIQNLGDEFECLEVLFNLVNEEWRDRLLHLSFVKPNEFQKYVNQYVFLVNKEFKITNVSDDFITNQSLHFNDIKNLNFLDLIDSETADYLKDRIQNKMLFSGLSKQTLTLFDINYMFNITTLNDDKTLVINLYQMYLDSRHFKPFMTENFEINRLKERKRNEFIIEDVKVFVDHYPLHKKLTLNQICKQFGINSNQLKKLFKEQYQTSVYEYFISLRMKHAYLLIETSTLAFKEIAVMVGYPQYSAFVNYFKTYFDILPKEVRCKVKKEHQK</sequence>
<dbReference type="InterPro" id="IPR018060">
    <property type="entry name" value="HTH_AraC"/>
</dbReference>
<dbReference type="Gene3D" id="1.10.10.60">
    <property type="entry name" value="Homeodomain-like"/>
    <property type="match status" value="1"/>
</dbReference>
<dbReference type="SMART" id="SM00342">
    <property type="entry name" value="HTH_ARAC"/>
    <property type="match status" value="1"/>
</dbReference>
<keyword evidence="1" id="KW-0805">Transcription regulation</keyword>
<evidence type="ECO:0000259" key="4">
    <source>
        <dbReference type="PROSITE" id="PS01124"/>
    </source>
</evidence>
<dbReference type="SUPFAM" id="SSF46689">
    <property type="entry name" value="Homeodomain-like"/>
    <property type="match status" value="1"/>
</dbReference>
<dbReference type="PROSITE" id="PS01124">
    <property type="entry name" value="HTH_ARAC_FAMILY_2"/>
    <property type="match status" value="1"/>
</dbReference>
<gene>
    <name evidence="5" type="ORF">EG240_11800</name>
</gene>
<dbReference type="EMBL" id="RQVQ01000028">
    <property type="protein sequence ID" value="RRJ89425.1"/>
    <property type="molecule type" value="Genomic_DNA"/>
</dbReference>
<dbReference type="PANTHER" id="PTHR43280">
    <property type="entry name" value="ARAC-FAMILY TRANSCRIPTIONAL REGULATOR"/>
    <property type="match status" value="1"/>
</dbReference>
<dbReference type="Proteomes" id="UP000275719">
    <property type="component" value="Unassembled WGS sequence"/>
</dbReference>
<keyword evidence="3" id="KW-0804">Transcription</keyword>
<evidence type="ECO:0000313" key="6">
    <source>
        <dbReference type="Proteomes" id="UP000275719"/>
    </source>
</evidence>